<dbReference type="EMBL" id="JBHSKT010000006">
    <property type="protein sequence ID" value="MFC5271289.1"/>
    <property type="molecule type" value="Genomic_DNA"/>
</dbReference>
<dbReference type="InterPro" id="IPR025345">
    <property type="entry name" value="DUF4249"/>
</dbReference>
<dbReference type="PROSITE" id="PS51257">
    <property type="entry name" value="PROKAR_LIPOPROTEIN"/>
    <property type="match status" value="1"/>
</dbReference>
<reference evidence="2" key="1">
    <citation type="journal article" date="2019" name="Int. J. Syst. Evol. Microbiol.">
        <title>The Global Catalogue of Microorganisms (GCM) 10K type strain sequencing project: providing services to taxonomists for standard genome sequencing and annotation.</title>
        <authorList>
            <consortium name="The Broad Institute Genomics Platform"/>
            <consortium name="The Broad Institute Genome Sequencing Center for Infectious Disease"/>
            <person name="Wu L."/>
            <person name="Ma J."/>
        </authorList>
    </citation>
    <scope>NUCLEOTIDE SEQUENCE [LARGE SCALE GENOMIC DNA]</scope>
    <source>
        <strain evidence="2">KACC 12602</strain>
    </source>
</reference>
<evidence type="ECO:0000313" key="1">
    <source>
        <dbReference type="EMBL" id="MFC5271289.1"/>
    </source>
</evidence>
<gene>
    <name evidence="1" type="ORF">ACFPIB_11755</name>
</gene>
<name>A0ABW0EEF2_9BACT</name>
<organism evidence="1 2">
    <name type="scientific">Adhaeribacter terreus</name>
    <dbReference type="NCBI Taxonomy" id="529703"/>
    <lineage>
        <taxon>Bacteria</taxon>
        <taxon>Pseudomonadati</taxon>
        <taxon>Bacteroidota</taxon>
        <taxon>Cytophagia</taxon>
        <taxon>Cytophagales</taxon>
        <taxon>Hymenobacteraceae</taxon>
        <taxon>Adhaeribacter</taxon>
    </lineage>
</organism>
<proteinExistence type="predicted"/>
<dbReference type="Pfam" id="PF14054">
    <property type="entry name" value="DUF4249"/>
    <property type="match status" value="1"/>
</dbReference>
<dbReference type="RefSeq" id="WP_378017656.1">
    <property type="nucleotide sequence ID" value="NZ_JBHSKT010000006.1"/>
</dbReference>
<protein>
    <submittedName>
        <fullName evidence="1">DUF4249 domain-containing protein</fullName>
    </submittedName>
</protein>
<comment type="caution">
    <text evidence="1">The sequence shown here is derived from an EMBL/GenBank/DDBJ whole genome shotgun (WGS) entry which is preliminary data.</text>
</comment>
<keyword evidence="2" id="KW-1185">Reference proteome</keyword>
<dbReference type="Proteomes" id="UP001596161">
    <property type="component" value="Unassembled WGS sequence"/>
</dbReference>
<evidence type="ECO:0000313" key="2">
    <source>
        <dbReference type="Proteomes" id="UP001596161"/>
    </source>
</evidence>
<sequence length="352" mass="39564">MHAAYKYILIVLPFLLSGCIKPLDFEAEEPAKMLVVSGMITDEPGPYTVNLTTTFKYGSYFSDIEPSVRNAEVTISDENGKTVTLKETHPGVYETDSAAIRGRVGGKYTLRVKLRDGKQYVSETEELRAAQPIDRVYARLKPVVIVNEKNDQVTVNYVSILVDTKDPGNERNFYRWIFNNTYEVTTQPENFMGVDHNGKPVPAPKDCCHQCWVSEKSSVVNVREDLQFNGNALVGQEVSKIPFKPRYFQNKHFVEVRQFAISEGAYRFWKTLDDQIAGTGSVQEPAPANAVSNIKNEANPQEQVLGYFSAAGVSKKSFFIQPFDFGIYAGTFVFPDDCRIISGATTKRPSFW</sequence>
<accession>A0ABW0EEF2</accession>